<dbReference type="SMART" id="SM00336">
    <property type="entry name" value="BBOX"/>
    <property type="match status" value="1"/>
</dbReference>
<dbReference type="Gene3D" id="4.10.830.40">
    <property type="match status" value="1"/>
</dbReference>
<dbReference type="InterPro" id="IPR001073">
    <property type="entry name" value="C1q_dom"/>
</dbReference>
<dbReference type="InterPro" id="IPR001841">
    <property type="entry name" value="Znf_RING"/>
</dbReference>
<dbReference type="InterPro" id="IPR047153">
    <property type="entry name" value="TRIM45/56/19-like"/>
</dbReference>
<dbReference type="InterPro" id="IPR017907">
    <property type="entry name" value="Znf_RING_CS"/>
</dbReference>
<keyword evidence="3" id="KW-0862">Zinc</keyword>
<keyword evidence="9" id="KW-1185">Reference proteome</keyword>
<dbReference type="PROSITE" id="PS50119">
    <property type="entry name" value="ZF_BBOX"/>
    <property type="match status" value="1"/>
</dbReference>
<dbReference type="Gene3D" id="2.60.120.40">
    <property type="match status" value="1"/>
</dbReference>
<dbReference type="InterPro" id="IPR008983">
    <property type="entry name" value="Tumour_necrosis_fac-like_dom"/>
</dbReference>
<evidence type="ECO:0000313" key="8">
    <source>
        <dbReference type="EMBL" id="PVD28728.1"/>
    </source>
</evidence>
<dbReference type="GO" id="GO:0061630">
    <property type="term" value="F:ubiquitin protein ligase activity"/>
    <property type="evidence" value="ECO:0007669"/>
    <property type="project" value="TreeGrafter"/>
</dbReference>
<dbReference type="OrthoDB" id="9944757at2759"/>
<dbReference type="PROSITE" id="PS00518">
    <property type="entry name" value="ZF_RING_1"/>
    <property type="match status" value="1"/>
</dbReference>
<dbReference type="SUPFAM" id="SSF57850">
    <property type="entry name" value="RING/U-box"/>
    <property type="match status" value="1"/>
</dbReference>
<evidence type="ECO:0000259" key="7">
    <source>
        <dbReference type="PROSITE" id="PS50119"/>
    </source>
</evidence>
<feature type="domain" description="B box-type" evidence="7">
    <location>
        <begin position="95"/>
        <end position="140"/>
    </location>
</feature>
<keyword evidence="1" id="KW-0479">Metal-binding</keyword>
<proteinExistence type="predicted"/>
<dbReference type="PANTHER" id="PTHR25462:SF296">
    <property type="entry name" value="MEIOTIC P26, ISOFORM F"/>
    <property type="match status" value="1"/>
</dbReference>
<dbReference type="InterPro" id="IPR000315">
    <property type="entry name" value="Znf_B-box"/>
</dbReference>
<evidence type="ECO:0000259" key="6">
    <source>
        <dbReference type="PROSITE" id="PS50089"/>
    </source>
</evidence>
<dbReference type="Pfam" id="PF00386">
    <property type="entry name" value="C1q"/>
    <property type="match status" value="1"/>
</dbReference>
<protein>
    <recommendedName>
        <fullName evidence="10">RING-type domain-containing protein</fullName>
    </recommendedName>
</protein>
<sequence>MASSNVSDDVASVCTVCLEPYKGRNPKLLPCFHTLCLPCLKDLEKHHMKMSPDTTVNEEIAVNRPLTFPCPTCRAVIKVPAGGVTKFQTNFYLNNNAVTCDVCDRGEDAVSTCTECGDNMCVTCQRYHNKYLSNHQVQPLTFNCQQASKASIEPVKEGTIVEQLKVLEEALVTMREEEDTLQRERQAVAGVITRRADAVRALVTQAEERSQRALAEAAESLGKQIQEKIITIQDRYCRIWQLSSQRGTKGQLTSVPSHEQTALLTDDDVQMYKQQCSRGRQLQTLLHQFDDSAINMQVIEAYIGTVSSGTQCTGEDSSSLLSAVTCSETRPLERQVSDTLLTSLPSDMTKLTRDIAALGIIRSSSEKQQTSVLELEALKEESSNLQSQVVSLREADSRMQDNMDTFQQNVEEIRGEISTFQKDITNMKHEFQTMKSINLKLQNDVDSSQQESLLIKTETKRLQDAAEELSKGFKTFKESNLVAFNARLHKDSLAQDAILREVDCNVGQAYDNKTGIFTVPVTGIYFFMARAMAAEEPRDFYLDIIVDDESAAESGSYYGEPYPGMNCIVHLVQKLIKGQKVQLDVGCDVNVLCKVTSFCGVLVQPHFDLV</sequence>
<dbReference type="Pfam" id="PF13445">
    <property type="entry name" value="zf-RING_UBOX"/>
    <property type="match status" value="1"/>
</dbReference>
<dbReference type="Proteomes" id="UP000245119">
    <property type="component" value="Linkage Group LG6"/>
</dbReference>
<evidence type="ECO:0000256" key="3">
    <source>
        <dbReference type="ARBA" id="ARBA00022833"/>
    </source>
</evidence>
<dbReference type="PANTHER" id="PTHR25462">
    <property type="entry name" value="BONUS, ISOFORM C-RELATED"/>
    <property type="match status" value="1"/>
</dbReference>
<evidence type="ECO:0000256" key="1">
    <source>
        <dbReference type="ARBA" id="ARBA00022723"/>
    </source>
</evidence>
<evidence type="ECO:0000313" key="9">
    <source>
        <dbReference type="Proteomes" id="UP000245119"/>
    </source>
</evidence>
<dbReference type="EMBL" id="PZQS01000006">
    <property type="protein sequence ID" value="PVD28728.1"/>
    <property type="molecule type" value="Genomic_DNA"/>
</dbReference>
<name>A0A2T7P5P3_POMCA</name>
<dbReference type="PROSITE" id="PS50089">
    <property type="entry name" value="ZF_RING_2"/>
    <property type="match status" value="1"/>
</dbReference>
<dbReference type="SUPFAM" id="SSF49842">
    <property type="entry name" value="TNF-like"/>
    <property type="match status" value="1"/>
</dbReference>
<keyword evidence="2 4" id="KW-0863">Zinc-finger</keyword>
<reference evidence="8 9" key="1">
    <citation type="submission" date="2018-04" db="EMBL/GenBank/DDBJ databases">
        <title>The genome of golden apple snail Pomacea canaliculata provides insight into stress tolerance and invasive adaptation.</title>
        <authorList>
            <person name="Liu C."/>
            <person name="Liu B."/>
            <person name="Ren Y."/>
            <person name="Zhang Y."/>
            <person name="Wang H."/>
            <person name="Li S."/>
            <person name="Jiang F."/>
            <person name="Yin L."/>
            <person name="Zhang G."/>
            <person name="Qian W."/>
            <person name="Fan W."/>
        </authorList>
    </citation>
    <scope>NUCLEOTIDE SEQUENCE [LARGE SCALE GENOMIC DNA]</scope>
    <source>
        <strain evidence="8">SZHN2017</strain>
        <tissue evidence="8">Muscle</tissue>
    </source>
</reference>
<dbReference type="GO" id="GO:0008270">
    <property type="term" value="F:zinc ion binding"/>
    <property type="evidence" value="ECO:0007669"/>
    <property type="project" value="UniProtKB-KW"/>
</dbReference>
<dbReference type="InterPro" id="IPR027370">
    <property type="entry name" value="Znf-RING_euk"/>
</dbReference>
<keyword evidence="5" id="KW-0175">Coiled coil</keyword>
<evidence type="ECO:0000256" key="5">
    <source>
        <dbReference type="SAM" id="Coils"/>
    </source>
</evidence>
<evidence type="ECO:0000256" key="4">
    <source>
        <dbReference type="PROSITE-ProRule" id="PRU00024"/>
    </source>
</evidence>
<dbReference type="Gene3D" id="3.30.40.10">
    <property type="entry name" value="Zinc/RING finger domain, C3HC4 (zinc finger)"/>
    <property type="match status" value="1"/>
</dbReference>
<dbReference type="AlphaFoldDB" id="A0A2T7P5P3"/>
<dbReference type="SMART" id="SM00184">
    <property type="entry name" value="RING"/>
    <property type="match status" value="1"/>
</dbReference>
<dbReference type="CDD" id="cd19757">
    <property type="entry name" value="Bbox1"/>
    <property type="match status" value="1"/>
</dbReference>
<organism evidence="8 9">
    <name type="scientific">Pomacea canaliculata</name>
    <name type="common">Golden apple snail</name>
    <dbReference type="NCBI Taxonomy" id="400727"/>
    <lineage>
        <taxon>Eukaryota</taxon>
        <taxon>Metazoa</taxon>
        <taxon>Spiralia</taxon>
        <taxon>Lophotrochozoa</taxon>
        <taxon>Mollusca</taxon>
        <taxon>Gastropoda</taxon>
        <taxon>Caenogastropoda</taxon>
        <taxon>Architaenioglossa</taxon>
        <taxon>Ampullarioidea</taxon>
        <taxon>Ampullariidae</taxon>
        <taxon>Pomacea</taxon>
    </lineage>
</organism>
<dbReference type="InterPro" id="IPR013083">
    <property type="entry name" value="Znf_RING/FYVE/PHD"/>
</dbReference>
<accession>A0A2T7P5P3</accession>
<feature type="coiled-coil region" evidence="5">
    <location>
        <begin position="375"/>
        <end position="430"/>
    </location>
</feature>
<comment type="caution">
    <text evidence="8">The sequence shown here is derived from an EMBL/GenBank/DDBJ whole genome shotgun (WGS) entry which is preliminary data.</text>
</comment>
<feature type="domain" description="RING-type" evidence="6">
    <location>
        <begin position="14"/>
        <end position="74"/>
    </location>
</feature>
<gene>
    <name evidence="8" type="ORF">C0Q70_11322</name>
</gene>
<evidence type="ECO:0000256" key="2">
    <source>
        <dbReference type="ARBA" id="ARBA00022771"/>
    </source>
</evidence>
<evidence type="ECO:0008006" key="10">
    <source>
        <dbReference type="Google" id="ProtNLM"/>
    </source>
</evidence>